<keyword evidence="2" id="KW-1185">Reference proteome</keyword>
<proteinExistence type="predicted"/>
<organism evidence="1 2">
    <name type="scientific">Stylosanthes scabra</name>
    <dbReference type="NCBI Taxonomy" id="79078"/>
    <lineage>
        <taxon>Eukaryota</taxon>
        <taxon>Viridiplantae</taxon>
        <taxon>Streptophyta</taxon>
        <taxon>Embryophyta</taxon>
        <taxon>Tracheophyta</taxon>
        <taxon>Spermatophyta</taxon>
        <taxon>Magnoliopsida</taxon>
        <taxon>eudicotyledons</taxon>
        <taxon>Gunneridae</taxon>
        <taxon>Pentapetalae</taxon>
        <taxon>rosids</taxon>
        <taxon>fabids</taxon>
        <taxon>Fabales</taxon>
        <taxon>Fabaceae</taxon>
        <taxon>Papilionoideae</taxon>
        <taxon>50 kb inversion clade</taxon>
        <taxon>dalbergioids sensu lato</taxon>
        <taxon>Dalbergieae</taxon>
        <taxon>Pterocarpus clade</taxon>
        <taxon>Stylosanthes</taxon>
    </lineage>
</organism>
<accession>A0ABU6VAY1</accession>
<dbReference type="EMBL" id="JASCZI010151151">
    <property type="protein sequence ID" value="MED6170249.1"/>
    <property type="molecule type" value="Genomic_DNA"/>
</dbReference>
<gene>
    <name evidence="1" type="ORF">PIB30_028982</name>
</gene>
<name>A0ABU6VAY1_9FABA</name>
<sequence length="281" mass="31584">MGSNTVRPYHHYRSQIGWTILKTSGAHALEPKVRWRIGLLGFLCDLLVPFVLFSHFRSSLCLLNPETLEQTYQGIMQNGKRLGTLGSHAFFLIFNENLSFQHDAVVSGVDHRPPLCPSPSLSSSSSSSMRSTATSRRTLVFEFPMVVPPTQSCHRPLRNRKRTLFTEEKTIQDVCLLSQQYYDRRDILRPTLESRRNGESYASNFGSLYDDSSSSSTVSLGYGVEYPEISSQLVLPVIPLPPSPNSRDSGSASSESSLLGLEIFGRIFDDNRRLRANREPH</sequence>
<comment type="caution">
    <text evidence="1">The sequence shown here is derived from an EMBL/GenBank/DDBJ whole genome shotgun (WGS) entry which is preliminary data.</text>
</comment>
<reference evidence="1 2" key="1">
    <citation type="journal article" date="2023" name="Plants (Basel)">
        <title>Bridging the Gap: Combining Genomics and Transcriptomics Approaches to Understand Stylosanthes scabra, an Orphan Legume from the Brazilian Caatinga.</title>
        <authorList>
            <person name="Ferreira-Neto J.R.C."/>
            <person name="da Silva M.D."/>
            <person name="Binneck E."/>
            <person name="de Melo N.F."/>
            <person name="da Silva R.H."/>
            <person name="de Melo A.L.T.M."/>
            <person name="Pandolfi V."/>
            <person name="Bustamante F.O."/>
            <person name="Brasileiro-Vidal A.C."/>
            <person name="Benko-Iseppon A.M."/>
        </authorList>
    </citation>
    <scope>NUCLEOTIDE SEQUENCE [LARGE SCALE GENOMIC DNA]</scope>
    <source>
        <tissue evidence="1">Leaves</tissue>
    </source>
</reference>
<dbReference type="Proteomes" id="UP001341840">
    <property type="component" value="Unassembled WGS sequence"/>
</dbReference>
<evidence type="ECO:0000313" key="2">
    <source>
        <dbReference type="Proteomes" id="UP001341840"/>
    </source>
</evidence>
<protein>
    <submittedName>
        <fullName evidence="1">Uncharacterized protein</fullName>
    </submittedName>
</protein>
<evidence type="ECO:0000313" key="1">
    <source>
        <dbReference type="EMBL" id="MED6170249.1"/>
    </source>
</evidence>